<protein>
    <submittedName>
        <fullName evidence="3">Acyl-CoA thioesterase</fullName>
    </submittedName>
</protein>
<dbReference type="EMBL" id="BHXQ01000002">
    <property type="protein sequence ID" value="GCC50829.1"/>
    <property type="molecule type" value="Genomic_DNA"/>
</dbReference>
<name>A0A401U7G8_9BACT</name>
<dbReference type="AlphaFoldDB" id="A0A401U7G8"/>
<dbReference type="PANTHER" id="PTHR31793">
    <property type="entry name" value="4-HYDROXYBENZOYL-COA THIOESTERASE FAMILY MEMBER"/>
    <property type="match status" value="1"/>
</dbReference>
<comment type="similarity">
    <text evidence="1">Belongs to the 4-hydroxybenzoyl-CoA thioesterase family.</text>
</comment>
<dbReference type="Gene3D" id="3.10.129.10">
    <property type="entry name" value="Hotdog Thioesterase"/>
    <property type="match status" value="1"/>
</dbReference>
<accession>A0A401U7G8</accession>
<dbReference type="GO" id="GO:0047617">
    <property type="term" value="F:fatty acyl-CoA hydrolase activity"/>
    <property type="evidence" value="ECO:0007669"/>
    <property type="project" value="TreeGrafter"/>
</dbReference>
<dbReference type="Pfam" id="PF13279">
    <property type="entry name" value="4HBT_2"/>
    <property type="match status" value="1"/>
</dbReference>
<gene>
    <name evidence="3" type="ORF">SanaruYs_10470</name>
</gene>
<dbReference type="PIRSF" id="PIRSF003230">
    <property type="entry name" value="YbgC"/>
    <property type="match status" value="1"/>
</dbReference>
<evidence type="ECO:0000256" key="1">
    <source>
        <dbReference type="ARBA" id="ARBA00005953"/>
    </source>
</evidence>
<organism evidence="3 4">
    <name type="scientific">Chryseotalea sanaruensis</name>
    <dbReference type="NCBI Taxonomy" id="2482724"/>
    <lineage>
        <taxon>Bacteria</taxon>
        <taxon>Pseudomonadati</taxon>
        <taxon>Bacteroidota</taxon>
        <taxon>Cytophagia</taxon>
        <taxon>Cytophagales</taxon>
        <taxon>Chryseotaleaceae</taxon>
        <taxon>Chryseotalea</taxon>
    </lineage>
</organism>
<keyword evidence="4" id="KW-1185">Reference proteome</keyword>
<dbReference type="InterPro" id="IPR029069">
    <property type="entry name" value="HotDog_dom_sf"/>
</dbReference>
<dbReference type="Proteomes" id="UP000288227">
    <property type="component" value="Unassembled WGS sequence"/>
</dbReference>
<reference evidence="3 4" key="1">
    <citation type="submission" date="2018-11" db="EMBL/GenBank/DDBJ databases">
        <title>Chryseotalea sanarue gen. nov., sp., nov., a member of the family Cytophagaceae, isolated from a brackish lake in Hamamatsu Japan.</title>
        <authorList>
            <person name="Maejima Y."/>
            <person name="Iino T."/>
            <person name="Muraguchi Y."/>
            <person name="Fukuda K."/>
            <person name="Ohkuma M."/>
            <person name="Moriuchi R."/>
            <person name="Dohra H."/>
            <person name="Kimbara K."/>
            <person name="Shintani M."/>
        </authorList>
    </citation>
    <scope>NUCLEOTIDE SEQUENCE [LARGE SCALE GENOMIC DNA]</scope>
    <source>
        <strain evidence="3 4">Ys</strain>
    </source>
</reference>
<evidence type="ECO:0000313" key="4">
    <source>
        <dbReference type="Proteomes" id="UP000288227"/>
    </source>
</evidence>
<dbReference type="InterPro" id="IPR050563">
    <property type="entry name" value="4-hydroxybenzoyl-CoA_TE"/>
</dbReference>
<dbReference type="OrthoDB" id="9800856at2"/>
<dbReference type="SUPFAM" id="SSF54637">
    <property type="entry name" value="Thioesterase/thiol ester dehydrase-isomerase"/>
    <property type="match status" value="1"/>
</dbReference>
<sequence>MYVSETSVRVRYAETDQMGYVYYGNYAMYYEVARVESLRQLGLTYKQLEDMGVMMPVTEHSTRYKAPARYDELLTLRTTIKEMPGVRIRFYYEIFNEQQKLINEGETQLVFVDMKSNRPCRAPQAMVNVLKPYFE</sequence>
<evidence type="ECO:0000313" key="3">
    <source>
        <dbReference type="EMBL" id="GCC50829.1"/>
    </source>
</evidence>
<dbReference type="PANTHER" id="PTHR31793:SF27">
    <property type="entry name" value="NOVEL THIOESTERASE SUPERFAMILY DOMAIN AND SAPOSIN A-TYPE DOMAIN CONTAINING PROTEIN (0610012H03RIK)"/>
    <property type="match status" value="1"/>
</dbReference>
<proteinExistence type="inferred from homology"/>
<evidence type="ECO:0000256" key="2">
    <source>
        <dbReference type="ARBA" id="ARBA00022801"/>
    </source>
</evidence>
<dbReference type="RefSeq" id="WP_127121489.1">
    <property type="nucleotide sequence ID" value="NZ_BHXQ01000002.1"/>
</dbReference>
<comment type="caution">
    <text evidence="3">The sequence shown here is derived from an EMBL/GenBank/DDBJ whole genome shotgun (WGS) entry which is preliminary data.</text>
</comment>
<keyword evidence="2" id="KW-0378">Hydrolase</keyword>
<dbReference type="CDD" id="cd00586">
    <property type="entry name" value="4HBT"/>
    <property type="match status" value="1"/>
</dbReference>
<dbReference type="NCBIfam" id="TIGR00051">
    <property type="entry name" value="YbgC/FadM family acyl-CoA thioesterase"/>
    <property type="match status" value="1"/>
</dbReference>
<dbReference type="InterPro" id="IPR006684">
    <property type="entry name" value="YbgC/YbaW"/>
</dbReference>